<gene>
    <name evidence="2" type="ORF">K435DRAFT_777535</name>
</gene>
<dbReference type="EMBL" id="ML179137">
    <property type="protein sequence ID" value="THU98390.1"/>
    <property type="molecule type" value="Genomic_DNA"/>
</dbReference>
<dbReference type="OrthoDB" id="2933238at2759"/>
<evidence type="ECO:0000256" key="1">
    <source>
        <dbReference type="SAM" id="MobiDB-lite"/>
    </source>
</evidence>
<proteinExistence type="predicted"/>
<reference evidence="2 3" key="1">
    <citation type="journal article" date="2019" name="Nat. Ecol. Evol.">
        <title>Megaphylogeny resolves global patterns of mushroom evolution.</title>
        <authorList>
            <person name="Varga T."/>
            <person name="Krizsan K."/>
            <person name="Foldi C."/>
            <person name="Dima B."/>
            <person name="Sanchez-Garcia M."/>
            <person name="Sanchez-Ramirez S."/>
            <person name="Szollosi G.J."/>
            <person name="Szarkandi J.G."/>
            <person name="Papp V."/>
            <person name="Albert L."/>
            <person name="Andreopoulos W."/>
            <person name="Angelini C."/>
            <person name="Antonin V."/>
            <person name="Barry K.W."/>
            <person name="Bougher N.L."/>
            <person name="Buchanan P."/>
            <person name="Buyck B."/>
            <person name="Bense V."/>
            <person name="Catcheside P."/>
            <person name="Chovatia M."/>
            <person name="Cooper J."/>
            <person name="Damon W."/>
            <person name="Desjardin D."/>
            <person name="Finy P."/>
            <person name="Geml J."/>
            <person name="Haridas S."/>
            <person name="Hughes K."/>
            <person name="Justo A."/>
            <person name="Karasinski D."/>
            <person name="Kautmanova I."/>
            <person name="Kiss B."/>
            <person name="Kocsube S."/>
            <person name="Kotiranta H."/>
            <person name="LaButti K.M."/>
            <person name="Lechner B.E."/>
            <person name="Liimatainen K."/>
            <person name="Lipzen A."/>
            <person name="Lukacs Z."/>
            <person name="Mihaltcheva S."/>
            <person name="Morgado L.N."/>
            <person name="Niskanen T."/>
            <person name="Noordeloos M.E."/>
            <person name="Ohm R.A."/>
            <person name="Ortiz-Santana B."/>
            <person name="Ovrebo C."/>
            <person name="Racz N."/>
            <person name="Riley R."/>
            <person name="Savchenko A."/>
            <person name="Shiryaev A."/>
            <person name="Soop K."/>
            <person name="Spirin V."/>
            <person name="Szebenyi C."/>
            <person name="Tomsovsky M."/>
            <person name="Tulloss R.E."/>
            <person name="Uehling J."/>
            <person name="Grigoriev I.V."/>
            <person name="Vagvolgyi C."/>
            <person name="Papp T."/>
            <person name="Martin F.M."/>
            <person name="Miettinen O."/>
            <person name="Hibbett D.S."/>
            <person name="Nagy L.G."/>
        </authorList>
    </citation>
    <scope>NUCLEOTIDE SEQUENCE [LARGE SCALE GENOMIC DNA]</scope>
    <source>
        <strain evidence="2 3">CBS 962.96</strain>
    </source>
</reference>
<dbReference type="AlphaFoldDB" id="A0A4S8M895"/>
<name>A0A4S8M895_DENBC</name>
<organism evidence="2 3">
    <name type="scientific">Dendrothele bispora (strain CBS 962.96)</name>
    <dbReference type="NCBI Taxonomy" id="1314807"/>
    <lineage>
        <taxon>Eukaryota</taxon>
        <taxon>Fungi</taxon>
        <taxon>Dikarya</taxon>
        <taxon>Basidiomycota</taxon>
        <taxon>Agaricomycotina</taxon>
        <taxon>Agaricomycetes</taxon>
        <taxon>Agaricomycetidae</taxon>
        <taxon>Agaricales</taxon>
        <taxon>Agaricales incertae sedis</taxon>
        <taxon>Dendrothele</taxon>
    </lineage>
</organism>
<feature type="compositionally biased region" description="Basic and acidic residues" evidence="1">
    <location>
        <begin position="193"/>
        <end position="203"/>
    </location>
</feature>
<dbReference type="Proteomes" id="UP000297245">
    <property type="component" value="Unassembled WGS sequence"/>
</dbReference>
<sequence length="448" mass="50168">MGNDSELPPQIPQELVDRIIEELSKDKDSLRACALTCQSFKVPSQKGLFHHIKLKGSDSLNRPLLCERFHSILQTSSHIAGYVKDLVLVNHEDGTSWLTEGNSLPSILPQLTNLERIHVSGGLWEASLCFDEMPLAVKKSLLEVIRSPKITHLGLQAVRFTTMDELVETIAVSPGLKSLALFSVEIEEDNHLGSRDPQERLGRTGEGPNQSKLRADLSSLSLFMKDQKPTWLMDWLLGPESSYSLAHLNKFSLIADKTDQLSIVNRVASTSQCLQEMNVTLGFGGIEENYLDTPAQDLSSPYNVDFGFFLSSEFQSSSQAVIDWWCNSLEQSGPNLKLETLNMYVLVEAEDLDFEDFSLGWQRLDGILAGSLRQGDENNGVSLILWIKLMEDAEEEEEEEFQAQTISREILGKLEDAFPMVKAKGMLQVCQMTEKVASYFARFFGVQL</sequence>
<evidence type="ECO:0008006" key="4">
    <source>
        <dbReference type="Google" id="ProtNLM"/>
    </source>
</evidence>
<accession>A0A4S8M895</accession>
<evidence type="ECO:0000313" key="2">
    <source>
        <dbReference type="EMBL" id="THU98390.1"/>
    </source>
</evidence>
<evidence type="ECO:0000313" key="3">
    <source>
        <dbReference type="Proteomes" id="UP000297245"/>
    </source>
</evidence>
<keyword evidence="3" id="KW-1185">Reference proteome</keyword>
<feature type="region of interest" description="Disordered" evidence="1">
    <location>
        <begin position="193"/>
        <end position="212"/>
    </location>
</feature>
<protein>
    <recommendedName>
        <fullName evidence="4">F-box domain-containing protein</fullName>
    </recommendedName>
</protein>